<dbReference type="SUPFAM" id="SSF53223">
    <property type="entry name" value="Aminoacid dehydrogenase-like, N-terminal domain"/>
    <property type="match status" value="1"/>
</dbReference>
<keyword evidence="4" id="KW-0520">NAD</keyword>
<dbReference type="Gene3D" id="3.40.50.720">
    <property type="entry name" value="NAD(P)-binding Rossmann-like Domain"/>
    <property type="match status" value="1"/>
</dbReference>
<gene>
    <name evidence="7" type="ORF">GCM10022414_01230</name>
</gene>
<dbReference type="InterPro" id="IPR006096">
    <property type="entry name" value="Glu/Leu/Phe/Val/Trp_DH_C"/>
</dbReference>
<evidence type="ECO:0000256" key="2">
    <source>
        <dbReference type="ARBA" id="ARBA00006382"/>
    </source>
</evidence>
<dbReference type="PIRSF" id="PIRSF000188">
    <property type="entry name" value="Phe_leu_dh"/>
    <property type="match status" value="1"/>
</dbReference>
<evidence type="ECO:0000256" key="3">
    <source>
        <dbReference type="ARBA" id="ARBA00023002"/>
    </source>
</evidence>
<dbReference type="PANTHER" id="PTHR42722:SF1">
    <property type="entry name" value="VALINE DEHYDROGENASE"/>
    <property type="match status" value="1"/>
</dbReference>
<dbReference type="InterPro" id="IPR033524">
    <property type="entry name" value="Glu/Leu/Phe/Val_DH_AS"/>
</dbReference>
<evidence type="ECO:0000256" key="5">
    <source>
        <dbReference type="RuleBase" id="RU004417"/>
    </source>
</evidence>
<name>A0ABP7W6V2_9GAMM</name>
<protein>
    <submittedName>
        <fullName evidence="7">Glu/Leu/Phe/Val dehydrogenase dimerization domain-containing protein</fullName>
    </submittedName>
</protein>
<dbReference type="SMART" id="SM00839">
    <property type="entry name" value="ELFV_dehydrog"/>
    <property type="match status" value="1"/>
</dbReference>
<comment type="similarity">
    <text evidence="2 5">Belongs to the Glu/Leu/Phe/Val dehydrogenases family.</text>
</comment>
<dbReference type="EMBL" id="BAABDM010000001">
    <property type="protein sequence ID" value="GAA4082444.1"/>
    <property type="molecule type" value="Genomic_DNA"/>
</dbReference>
<dbReference type="InterPro" id="IPR046346">
    <property type="entry name" value="Aminoacid_DH-like_N_sf"/>
</dbReference>
<dbReference type="PROSITE" id="PS00074">
    <property type="entry name" value="GLFV_DEHYDROGENASE"/>
    <property type="match status" value="1"/>
</dbReference>
<organism evidence="7 8">
    <name type="scientific">Zhongshania borealis</name>
    <dbReference type="NCBI Taxonomy" id="889488"/>
    <lineage>
        <taxon>Bacteria</taxon>
        <taxon>Pseudomonadati</taxon>
        <taxon>Pseudomonadota</taxon>
        <taxon>Gammaproteobacteria</taxon>
        <taxon>Cellvibrionales</taxon>
        <taxon>Spongiibacteraceae</taxon>
        <taxon>Zhongshania</taxon>
    </lineage>
</organism>
<dbReference type="InterPro" id="IPR016211">
    <property type="entry name" value="Glu/Phe/Leu/Val/Trp_DH_bac/arc"/>
</dbReference>
<dbReference type="RefSeq" id="WP_344931762.1">
    <property type="nucleotide sequence ID" value="NZ_BAABDM010000001.1"/>
</dbReference>
<evidence type="ECO:0000313" key="7">
    <source>
        <dbReference type="EMBL" id="GAA4082444.1"/>
    </source>
</evidence>
<sequence>MSVFNSPSFDSHELVAFKNDPRSGLRAIVAIHNTALGPALGGCRMFPYASPELAVEDVLRLSRGMSYKSALAGLPLGGGKAVIIGDPATMKSRSLLLAMGDFIEGLNGQYITAEDSGTSVADLKIIGERTAYVSGIMDGSQFGGDPSPYTAQGVFYGIKAAMAFRHNENSLQGVRVAVQGAGSVGRYLTKLLIAAGAEVFIADVNAANLSLAQTMGAIPVPVADVLGLAVDVLAPCAMGAVIDEQTVGLINAGIVAGAANNQLAMPIQGEQLRQRGILYAPDFVINAGGIIDVYYQRAEDSSNSSAAHVERIGDTLQEIFARAEKTGVATAQIAEQLAEEIFLPPVKTAAA</sequence>
<dbReference type="Proteomes" id="UP001500392">
    <property type="component" value="Unassembled WGS sequence"/>
</dbReference>
<dbReference type="PANTHER" id="PTHR42722">
    <property type="entry name" value="LEUCINE DEHYDROGENASE"/>
    <property type="match status" value="1"/>
</dbReference>
<comment type="caution">
    <text evidence="7">The sequence shown here is derived from an EMBL/GenBank/DDBJ whole genome shotgun (WGS) entry which is preliminary data.</text>
</comment>
<evidence type="ECO:0000256" key="4">
    <source>
        <dbReference type="ARBA" id="ARBA00023027"/>
    </source>
</evidence>
<evidence type="ECO:0000259" key="6">
    <source>
        <dbReference type="SMART" id="SM00839"/>
    </source>
</evidence>
<dbReference type="SUPFAM" id="SSF51735">
    <property type="entry name" value="NAD(P)-binding Rossmann-fold domains"/>
    <property type="match status" value="1"/>
</dbReference>
<dbReference type="InterPro" id="IPR006095">
    <property type="entry name" value="Glu/Leu/Phe/Val/Trp_DH"/>
</dbReference>
<comment type="function">
    <text evidence="1">Catalyzes the reversible oxidative deamination of glutamate to alpha-ketoglutarate and ammonia.</text>
</comment>
<proteinExistence type="inferred from homology"/>
<keyword evidence="8" id="KW-1185">Reference proteome</keyword>
<dbReference type="CDD" id="cd01075">
    <property type="entry name" value="NAD_bind_Leu_Phe_Val_DH"/>
    <property type="match status" value="1"/>
</dbReference>
<evidence type="ECO:0000256" key="1">
    <source>
        <dbReference type="ARBA" id="ARBA00003868"/>
    </source>
</evidence>
<dbReference type="Pfam" id="PF00208">
    <property type="entry name" value="ELFV_dehydrog"/>
    <property type="match status" value="2"/>
</dbReference>
<feature type="domain" description="Glutamate/phenylalanine/leucine/valine/L-tryptophan dehydrogenase C-terminal" evidence="6">
    <location>
        <begin position="144"/>
        <end position="350"/>
    </location>
</feature>
<dbReference type="PRINTS" id="PR00082">
    <property type="entry name" value="GLFDHDRGNASE"/>
</dbReference>
<keyword evidence="3 5" id="KW-0560">Oxidoreductase</keyword>
<dbReference type="InterPro" id="IPR006097">
    <property type="entry name" value="Glu/Leu/Phe/Val/Trp_DH_dimer"/>
</dbReference>
<dbReference type="Pfam" id="PF02812">
    <property type="entry name" value="ELFV_dehydrog_N"/>
    <property type="match status" value="1"/>
</dbReference>
<evidence type="ECO:0000313" key="8">
    <source>
        <dbReference type="Proteomes" id="UP001500392"/>
    </source>
</evidence>
<accession>A0ABP7W6V2</accession>
<dbReference type="Gene3D" id="3.40.50.10860">
    <property type="entry name" value="Leucine Dehydrogenase, chain A, domain 1"/>
    <property type="match status" value="1"/>
</dbReference>
<reference evidence="8" key="1">
    <citation type="journal article" date="2019" name="Int. J. Syst. Evol. Microbiol.">
        <title>The Global Catalogue of Microorganisms (GCM) 10K type strain sequencing project: providing services to taxonomists for standard genome sequencing and annotation.</title>
        <authorList>
            <consortium name="The Broad Institute Genomics Platform"/>
            <consortium name="The Broad Institute Genome Sequencing Center for Infectious Disease"/>
            <person name="Wu L."/>
            <person name="Ma J."/>
        </authorList>
    </citation>
    <scope>NUCLEOTIDE SEQUENCE [LARGE SCALE GENOMIC DNA]</scope>
    <source>
        <strain evidence="8">JCM 17304</strain>
    </source>
</reference>
<dbReference type="InterPro" id="IPR036291">
    <property type="entry name" value="NAD(P)-bd_dom_sf"/>
</dbReference>